<dbReference type="SUPFAM" id="SSF55073">
    <property type="entry name" value="Nucleotide cyclase"/>
    <property type="match status" value="1"/>
</dbReference>
<keyword evidence="1" id="KW-0285">Flavoprotein</keyword>
<organism evidence="7 8">
    <name type="scientific">Steroidobacter agaridevorans</name>
    <dbReference type="NCBI Taxonomy" id="2695856"/>
    <lineage>
        <taxon>Bacteria</taxon>
        <taxon>Pseudomonadati</taxon>
        <taxon>Pseudomonadota</taxon>
        <taxon>Gammaproteobacteria</taxon>
        <taxon>Steroidobacterales</taxon>
        <taxon>Steroidobacteraceae</taxon>
        <taxon>Steroidobacter</taxon>
    </lineage>
</organism>
<dbReference type="InterPro" id="IPR000700">
    <property type="entry name" value="PAS-assoc_C"/>
</dbReference>
<evidence type="ECO:0000313" key="7">
    <source>
        <dbReference type="EMBL" id="GFE80810.1"/>
    </source>
</evidence>
<evidence type="ECO:0000256" key="3">
    <source>
        <dbReference type="ARBA" id="ARBA00022991"/>
    </source>
</evidence>
<gene>
    <name evidence="7" type="ORF">GCM10011487_28100</name>
</gene>
<dbReference type="CDD" id="cd01949">
    <property type="entry name" value="GGDEF"/>
    <property type="match status" value="1"/>
</dbReference>
<dbReference type="PANTHER" id="PTHR47429:SF2">
    <property type="entry name" value="PROTEIN TWIN LOV 1"/>
    <property type="match status" value="1"/>
</dbReference>
<dbReference type="SUPFAM" id="SSF55785">
    <property type="entry name" value="PYP-like sensor domain (PAS domain)"/>
    <property type="match status" value="1"/>
</dbReference>
<dbReference type="Gene3D" id="3.30.70.270">
    <property type="match status" value="1"/>
</dbReference>
<comment type="caution">
    <text evidence="7">The sequence shown here is derived from an EMBL/GenBank/DDBJ whole genome shotgun (WGS) entry which is preliminary data.</text>
</comment>
<evidence type="ECO:0000313" key="8">
    <source>
        <dbReference type="Proteomes" id="UP000445000"/>
    </source>
</evidence>
<dbReference type="AlphaFoldDB" id="A0A829YBY7"/>
<dbReference type="EMBL" id="BLJN01000002">
    <property type="protein sequence ID" value="GFE80810.1"/>
    <property type="molecule type" value="Genomic_DNA"/>
</dbReference>
<dbReference type="InterPro" id="IPR000160">
    <property type="entry name" value="GGDEF_dom"/>
</dbReference>
<accession>A0A829YBY7</accession>
<dbReference type="NCBIfam" id="TIGR00229">
    <property type="entry name" value="sensory_box"/>
    <property type="match status" value="1"/>
</dbReference>
<dbReference type="SMART" id="SM00086">
    <property type="entry name" value="PAC"/>
    <property type="match status" value="1"/>
</dbReference>
<dbReference type="Pfam" id="PF00990">
    <property type="entry name" value="GGDEF"/>
    <property type="match status" value="1"/>
</dbReference>
<protein>
    <recommendedName>
        <fullName evidence="9">Diguanylate cyclase</fullName>
    </recommendedName>
</protein>
<sequence>MSVDATLLQSLVESAPDGVVICDARAADRPVIFVNAAMEKLTGYDANYMRGRNLRFLQGEDHEQEGLEKIRTALRQGVSVQTTLRNYRKDGTMFWNEVTIQPLRDGNGNVTHFAGFHREGGDRLRLSESREKTDPTLSTQTMLAYLRDDKLTGLLRRTYFDELVKRDWGLAQRESRRLSFLIFDLDCYFTYKETFGKNGSDQSFKRISRVISGCFRRASDLCGRFDEDQIAAVTTGLDLAQASKLAEAVLGRVRDLAIHHPRSIVSRYVTASCGVVSLVPPHDAAPERVYEMALKALKDAKELGRNRVVSREAD</sequence>
<keyword evidence="2" id="KW-0288">FMN</keyword>
<evidence type="ECO:0000256" key="1">
    <source>
        <dbReference type="ARBA" id="ARBA00022630"/>
    </source>
</evidence>
<feature type="domain" description="GGDEF" evidence="6">
    <location>
        <begin position="176"/>
        <end position="313"/>
    </location>
</feature>
<dbReference type="InterPro" id="IPR035965">
    <property type="entry name" value="PAS-like_dom_sf"/>
</dbReference>
<dbReference type="NCBIfam" id="TIGR00254">
    <property type="entry name" value="GGDEF"/>
    <property type="match status" value="1"/>
</dbReference>
<keyword evidence="8" id="KW-1185">Reference proteome</keyword>
<evidence type="ECO:0000259" key="4">
    <source>
        <dbReference type="PROSITE" id="PS50112"/>
    </source>
</evidence>
<keyword evidence="3" id="KW-0157">Chromophore</keyword>
<evidence type="ECO:0000259" key="5">
    <source>
        <dbReference type="PROSITE" id="PS50113"/>
    </source>
</evidence>
<name>A0A829YBY7_9GAMM</name>
<proteinExistence type="predicted"/>
<dbReference type="PROSITE" id="PS50113">
    <property type="entry name" value="PAC"/>
    <property type="match status" value="1"/>
</dbReference>
<dbReference type="PROSITE" id="PS50112">
    <property type="entry name" value="PAS"/>
    <property type="match status" value="1"/>
</dbReference>
<dbReference type="Gene3D" id="3.30.450.20">
    <property type="entry name" value="PAS domain"/>
    <property type="match status" value="1"/>
</dbReference>
<evidence type="ECO:0000259" key="6">
    <source>
        <dbReference type="PROSITE" id="PS50887"/>
    </source>
</evidence>
<dbReference type="PROSITE" id="PS50887">
    <property type="entry name" value="GGDEF"/>
    <property type="match status" value="1"/>
</dbReference>
<feature type="domain" description="PAC" evidence="5">
    <location>
        <begin position="78"/>
        <end position="132"/>
    </location>
</feature>
<dbReference type="RefSeq" id="WP_161812444.1">
    <property type="nucleotide sequence ID" value="NZ_BLJN01000002.1"/>
</dbReference>
<reference evidence="8" key="1">
    <citation type="submission" date="2020-01" db="EMBL/GenBank/DDBJ databases">
        <title>'Steroidobacter agaridevorans' sp. nov., agar-degrading bacteria isolated from rhizosphere soils.</title>
        <authorList>
            <person name="Ikenaga M."/>
            <person name="Kataoka M."/>
            <person name="Murouchi A."/>
            <person name="Katsuragi S."/>
            <person name="Sakai M."/>
        </authorList>
    </citation>
    <scope>NUCLEOTIDE SEQUENCE [LARGE SCALE GENOMIC DNA]</scope>
    <source>
        <strain evidence="8">YU21-B</strain>
    </source>
</reference>
<dbReference type="CDD" id="cd00130">
    <property type="entry name" value="PAS"/>
    <property type="match status" value="1"/>
</dbReference>
<dbReference type="PANTHER" id="PTHR47429">
    <property type="entry name" value="PROTEIN TWIN LOV 1"/>
    <property type="match status" value="1"/>
</dbReference>
<dbReference type="Proteomes" id="UP000445000">
    <property type="component" value="Unassembled WGS sequence"/>
</dbReference>
<evidence type="ECO:0008006" key="9">
    <source>
        <dbReference type="Google" id="ProtNLM"/>
    </source>
</evidence>
<dbReference type="Pfam" id="PF13426">
    <property type="entry name" value="PAS_9"/>
    <property type="match status" value="1"/>
</dbReference>
<dbReference type="InterPro" id="IPR029787">
    <property type="entry name" value="Nucleotide_cyclase"/>
</dbReference>
<dbReference type="SMART" id="SM00267">
    <property type="entry name" value="GGDEF"/>
    <property type="match status" value="1"/>
</dbReference>
<dbReference type="InterPro" id="IPR043128">
    <property type="entry name" value="Rev_trsase/Diguanyl_cyclase"/>
</dbReference>
<evidence type="ECO:0000256" key="2">
    <source>
        <dbReference type="ARBA" id="ARBA00022643"/>
    </source>
</evidence>
<dbReference type="SMART" id="SM00091">
    <property type="entry name" value="PAS"/>
    <property type="match status" value="1"/>
</dbReference>
<dbReference type="InterPro" id="IPR000014">
    <property type="entry name" value="PAS"/>
</dbReference>
<feature type="domain" description="PAS" evidence="4">
    <location>
        <begin position="4"/>
        <end position="77"/>
    </location>
</feature>
<dbReference type="InterPro" id="IPR001610">
    <property type="entry name" value="PAC"/>
</dbReference>